<evidence type="ECO:0000256" key="6">
    <source>
        <dbReference type="ARBA" id="ARBA00022723"/>
    </source>
</evidence>
<sequence>MKRKNIISVLILTALIVAASIWYGQNHGLLPLALGPEAALYDSLFGTLIGIAFGLFLIVQGVLIFSIFRFRQRKGDNTDGPAIHENLRLELIWTAIPTVMVMWIAIYSFDVYTTMQGTSAVNNPMAHNHQHQSTMVAMADPSNIGMNAERLPSSMATLAQTSETKAETTAALNASAVEPLAIDVSGMQFAWIFNYSDDIAVGELHIPVNRKIRLNLSAVDVIHAFWVPQLRLKQDAVPGLPTHIEFTADQVGEYPVVCAELCGSYHGGMRTTMVVHTPEEYDSWLKEQQEVASAPSDRTVASRALPTNTQQMTETEYLSGKSDVLAKKMGIDSEMLGHIHHTDSNI</sequence>
<dbReference type="Pfam" id="PF00116">
    <property type="entry name" value="COX2"/>
    <property type="match status" value="1"/>
</dbReference>
<evidence type="ECO:0000256" key="14">
    <source>
        <dbReference type="RuleBase" id="RU000456"/>
    </source>
</evidence>
<dbReference type="InterPro" id="IPR036257">
    <property type="entry name" value="Cyt_c_oxidase_su2_TM_sf"/>
</dbReference>
<dbReference type="EC" id="7.1.1.9" evidence="15"/>
<keyword evidence="10 15" id="KW-0186">Copper</keyword>
<gene>
    <name evidence="19" type="ORF">V2H45_01360</name>
</gene>
<evidence type="ECO:0000256" key="10">
    <source>
        <dbReference type="ARBA" id="ARBA00023008"/>
    </source>
</evidence>
<evidence type="ECO:0000313" key="19">
    <source>
        <dbReference type="EMBL" id="MEE3715388.1"/>
    </source>
</evidence>
<dbReference type="SUPFAM" id="SSF81464">
    <property type="entry name" value="Cytochrome c oxidase subunit II-like, transmembrane region"/>
    <property type="match status" value="1"/>
</dbReference>
<evidence type="ECO:0000256" key="13">
    <source>
        <dbReference type="ARBA" id="ARBA00047816"/>
    </source>
</evidence>
<dbReference type="PROSITE" id="PS50857">
    <property type="entry name" value="COX2_CUA"/>
    <property type="match status" value="1"/>
</dbReference>
<keyword evidence="4 14" id="KW-0679">Respiratory chain</keyword>
<evidence type="ECO:0000256" key="3">
    <source>
        <dbReference type="ARBA" id="ARBA00022448"/>
    </source>
</evidence>
<dbReference type="AlphaFoldDB" id="A0AAW9PWT8"/>
<evidence type="ECO:0000313" key="20">
    <source>
        <dbReference type="Proteomes" id="UP001333818"/>
    </source>
</evidence>
<name>A0AAW9PWT8_9CYAN</name>
<dbReference type="Gene3D" id="2.60.40.420">
    <property type="entry name" value="Cupredoxins - blue copper proteins"/>
    <property type="match status" value="1"/>
</dbReference>
<feature type="transmembrane region" description="Helical" evidence="16">
    <location>
        <begin position="89"/>
        <end position="109"/>
    </location>
</feature>
<dbReference type="SUPFAM" id="SSF49503">
    <property type="entry name" value="Cupredoxins"/>
    <property type="match status" value="1"/>
</dbReference>
<feature type="transmembrane region" description="Helical" evidence="16">
    <location>
        <begin position="7"/>
        <end position="24"/>
    </location>
</feature>
<accession>A0AAW9PWT8</accession>
<evidence type="ECO:0000259" key="17">
    <source>
        <dbReference type="PROSITE" id="PS50857"/>
    </source>
</evidence>
<protein>
    <recommendedName>
        <fullName evidence="15">Cytochrome c oxidase subunit 2</fullName>
        <ecNumber evidence="15">7.1.1.9</ecNumber>
    </recommendedName>
</protein>
<evidence type="ECO:0000256" key="12">
    <source>
        <dbReference type="ARBA" id="ARBA00024688"/>
    </source>
</evidence>
<comment type="catalytic activity">
    <reaction evidence="13 15">
        <text>4 Fe(II)-[cytochrome c] + O2 + 8 H(+)(in) = 4 Fe(III)-[cytochrome c] + 2 H2O + 4 H(+)(out)</text>
        <dbReference type="Rhea" id="RHEA:11436"/>
        <dbReference type="Rhea" id="RHEA-COMP:10350"/>
        <dbReference type="Rhea" id="RHEA-COMP:14399"/>
        <dbReference type="ChEBI" id="CHEBI:15377"/>
        <dbReference type="ChEBI" id="CHEBI:15378"/>
        <dbReference type="ChEBI" id="CHEBI:15379"/>
        <dbReference type="ChEBI" id="CHEBI:29033"/>
        <dbReference type="ChEBI" id="CHEBI:29034"/>
        <dbReference type="EC" id="7.1.1.9"/>
    </reaction>
</comment>
<keyword evidence="20" id="KW-1185">Reference proteome</keyword>
<feature type="transmembrane region" description="Helical" evidence="16">
    <location>
        <begin position="44"/>
        <end position="68"/>
    </location>
</feature>
<evidence type="ECO:0000256" key="11">
    <source>
        <dbReference type="ARBA" id="ARBA00023136"/>
    </source>
</evidence>
<dbReference type="EMBL" id="JAZBJZ010000003">
    <property type="protein sequence ID" value="MEE3715388.1"/>
    <property type="molecule type" value="Genomic_DNA"/>
</dbReference>
<dbReference type="PRINTS" id="PR01166">
    <property type="entry name" value="CYCOXIDASEII"/>
</dbReference>
<evidence type="ECO:0000256" key="15">
    <source>
        <dbReference type="RuleBase" id="RU004024"/>
    </source>
</evidence>
<evidence type="ECO:0000256" key="5">
    <source>
        <dbReference type="ARBA" id="ARBA00022692"/>
    </source>
</evidence>
<dbReference type="PROSITE" id="PS50999">
    <property type="entry name" value="COX2_TM"/>
    <property type="match status" value="1"/>
</dbReference>
<reference evidence="19" key="1">
    <citation type="submission" date="2024-01" db="EMBL/GenBank/DDBJ databases">
        <title>Bank of Algae and Cyanobacteria of the Azores (BACA) strain genomes.</title>
        <authorList>
            <person name="Luz R."/>
            <person name="Cordeiro R."/>
            <person name="Fonseca A."/>
            <person name="Goncalves V."/>
        </authorList>
    </citation>
    <scope>NUCLEOTIDE SEQUENCE</scope>
    <source>
        <strain evidence="19">BACA0141</strain>
    </source>
</reference>
<comment type="caution">
    <text evidence="19">The sequence shown here is derived from an EMBL/GenBank/DDBJ whole genome shotgun (WGS) entry which is preliminary data.</text>
</comment>
<comment type="similarity">
    <text evidence="2 14">Belongs to the cytochrome c oxidase subunit 2 family.</text>
</comment>
<dbReference type="InterPro" id="IPR001505">
    <property type="entry name" value="Copper_CuA"/>
</dbReference>
<keyword evidence="8 14" id="KW-0249">Electron transport</keyword>
<evidence type="ECO:0000256" key="9">
    <source>
        <dbReference type="ARBA" id="ARBA00022989"/>
    </source>
</evidence>
<keyword evidence="3 14" id="KW-0813">Transport</keyword>
<dbReference type="InterPro" id="IPR008972">
    <property type="entry name" value="Cupredoxin"/>
</dbReference>
<dbReference type="RefSeq" id="WP_330481810.1">
    <property type="nucleotide sequence ID" value="NZ_JAZBJZ010000003.1"/>
</dbReference>
<dbReference type="PANTHER" id="PTHR22888:SF9">
    <property type="entry name" value="CYTOCHROME C OXIDASE SUBUNIT 2"/>
    <property type="match status" value="1"/>
</dbReference>
<dbReference type="GO" id="GO:0005507">
    <property type="term" value="F:copper ion binding"/>
    <property type="evidence" value="ECO:0007669"/>
    <property type="project" value="InterPro"/>
</dbReference>
<comment type="function">
    <text evidence="12 15">Subunits I and II form the functional core of the enzyme complex. Electrons originating in cytochrome c are transferred via heme a and Cu(A) to the binuclear center formed by heme a3 and Cu(B).</text>
</comment>
<comment type="subcellular location">
    <subcellularLocation>
        <location evidence="14">Cell membrane</location>
        <topology evidence="14">Multi-pass membrane protein</topology>
    </subcellularLocation>
    <subcellularLocation>
        <location evidence="1">Membrane</location>
        <topology evidence="1">Multi-pass membrane protein</topology>
    </subcellularLocation>
</comment>
<evidence type="ECO:0000256" key="7">
    <source>
        <dbReference type="ARBA" id="ARBA00022967"/>
    </source>
</evidence>
<keyword evidence="7" id="KW-1278">Translocase</keyword>
<evidence type="ECO:0000259" key="18">
    <source>
        <dbReference type="PROSITE" id="PS50999"/>
    </source>
</evidence>
<dbReference type="Pfam" id="PF02790">
    <property type="entry name" value="COX2_TM"/>
    <property type="match status" value="1"/>
</dbReference>
<keyword evidence="9 16" id="KW-1133">Transmembrane helix</keyword>
<proteinExistence type="inferred from homology"/>
<evidence type="ECO:0000256" key="1">
    <source>
        <dbReference type="ARBA" id="ARBA00004141"/>
    </source>
</evidence>
<dbReference type="Proteomes" id="UP001333818">
    <property type="component" value="Unassembled WGS sequence"/>
</dbReference>
<dbReference type="InterPro" id="IPR011759">
    <property type="entry name" value="Cyt_c_oxidase_su2_TM_dom"/>
</dbReference>
<evidence type="ECO:0000256" key="16">
    <source>
        <dbReference type="SAM" id="Phobius"/>
    </source>
</evidence>
<feature type="domain" description="Cytochrome oxidase subunit II copper A binding" evidence="17">
    <location>
        <begin position="177"/>
        <end position="287"/>
    </location>
</feature>
<evidence type="ECO:0000256" key="2">
    <source>
        <dbReference type="ARBA" id="ARBA00007866"/>
    </source>
</evidence>
<dbReference type="Gene3D" id="1.10.287.90">
    <property type="match status" value="1"/>
</dbReference>
<dbReference type="CDD" id="cd13919">
    <property type="entry name" value="CuRO_HCO_II_like_5"/>
    <property type="match status" value="1"/>
</dbReference>
<keyword evidence="5 14" id="KW-0812">Transmembrane</keyword>
<keyword evidence="6 15" id="KW-0479">Metal-binding</keyword>
<dbReference type="GO" id="GO:0005886">
    <property type="term" value="C:plasma membrane"/>
    <property type="evidence" value="ECO:0007669"/>
    <property type="project" value="UniProtKB-SubCell"/>
</dbReference>
<evidence type="ECO:0000256" key="8">
    <source>
        <dbReference type="ARBA" id="ARBA00022982"/>
    </source>
</evidence>
<organism evidence="19 20">
    <name type="scientific">Tumidithrix elongata BACA0141</name>
    <dbReference type="NCBI Taxonomy" id="2716417"/>
    <lineage>
        <taxon>Bacteria</taxon>
        <taxon>Bacillati</taxon>
        <taxon>Cyanobacteriota</taxon>
        <taxon>Cyanophyceae</taxon>
        <taxon>Pseudanabaenales</taxon>
        <taxon>Pseudanabaenaceae</taxon>
        <taxon>Tumidithrix</taxon>
        <taxon>Tumidithrix elongata</taxon>
    </lineage>
</organism>
<dbReference type="PROSITE" id="PS00078">
    <property type="entry name" value="COX2"/>
    <property type="match status" value="1"/>
</dbReference>
<dbReference type="InterPro" id="IPR002429">
    <property type="entry name" value="CcO_II-like_C"/>
</dbReference>
<dbReference type="GO" id="GO:0042773">
    <property type="term" value="P:ATP synthesis coupled electron transport"/>
    <property type="evidence" value="ECO:0007669"/>
    <property type="project" value="TreeGrafter"/>
</dbReference>
<feature type="domain" description="Cytochrome oxidase subunit II transmembrane region profile" evidence="18">
    <location>
        <begin position="21"/>
        <end position="119"/>
    </location>
</feature>
<dbReference type="InterPro" id="IPR045187">
    <property type="entry name" value="CcO_II"/>
</dbReference>
<dbReference type="PANTHER" id="PTHR22888">
    <property type="entry name" value="CYTOCHROME C OXIDASE, SUBUNIT II"/>
    <property type="match status" value="1"/>
</dbReference>
<evidence type="ECO:0000256" key="4">
    <source>
        <dbReference type="ARBA" id="ARBA00022660"/>
    </source>
</evidence>
<dbReference type="GO" id="GO:0004129">
    <property type="term" value="F:cytochrome-c oxidase activity"/>
    <property type="evidence" value="ECO:0007669"/>
    <property type="project" value="UniProtKB-EC"/>
</dbReference>
<keyword evidence="11 16" id="KW-0472">Membrane</keyword>
<comment type="cofactor">
    <cofactor evidence="15">
        <name>Cu cation</name>
        <dbReference type="ChEBI" id="CHEBI:23378"/>
    </cofactor>
    <text evidence="15">Binds a copper A center.</text>
</comment>